<protein>
    <recommendedName>
        <fullName evidence="3">mannan endo-1,4-beta-mannosidase</fullName>
        <ecNumber evidence="3">3.2.1.78</ecNumber>
    </recommendedName>
</protein>
<dbReference type="GO" id="GO:0005576">
    <property type="term" value="C:extracellular region"/>
    <property type="evidence" value="ECO:0007669"/>
    <property type="project" value="UniProtKB-SubCell"/>
</dbReference>
<accession>A0A6C0P1M8</accession>
<evidence type="ECO:0000256" key="4">
    <source>
        <dbReference type="ARBA" id="ARBA00022525"/>
    </source>
</evidence>
<evidence type="ECO:0000256" key="5">
    <source>
        <dbReference type="ARBA" id="ARBA00022729"/>
    </source>
</evidence>
<keyword evidence="7" id="KW-0326">Glycosidase</keyword>
<evidence type="ECO:0000256" key="6">
    <source>
        <dbReference type="ARBA" id="ARBA00022801"/>
    </source>
</evidence>
<dbReference type="PANTHER" id="PTHR31451">
    <property type="match status" value="1"/>
</dbReference>
<dbReference type="PANTHER" id="PTHR31451:SF39">
    <property type="entry name" value="MANNAN ENDO-1,4-BETA-MANNOSIDASE 1"/>
    <property type="match status" value="1"/>
</dbReference>
<dbReference type="Proteomes" id="UP000479114">
    <property type="component" value="Chromosome"/>
</dbReference>
<dbReference type="Pfam" id="PF26410">
    <property type="entry name" value="GH5_mannosidase"/>
    <property type="match status" value="1"/>
</dbReference>
<dbReference type="AlphaFoldDB" id="A0A6C0P1M8"/>
<keyword evidence="5" id="KW-0732">Signal</keyword>
<evidence type="ECO:0000256" key="3">
    <source>
        <dbReference type="ARBA" id="ARBA00012706"/>
    </source>
</evidence>
<dbReference type="Gene3D" id="2.60.40.10">
    <property type="entry name" value="Immunoglobulins"/>
    <property type="match status" value="1"/>
</dbReference>
<comment type="catalytic activity">
    <reaction evidence="1">
        <text>Random hydrolysis of (1-&gt;4)-beta-D-mannosidic linkages in mannans, galactomannans and glucomannans.</text>
        <dbReference type="EC" id="3.2.1.78"/>
    </reaction>
</comment>
<evidence type="ECO:0000259" key="8">
    <source>
        <dbReference type="Pfam" id="PF26410"/>
    </source>
</evidence>
<keyword evidence="4" id="KW-0964">Secreted</keyword>
<sequence length="430" mass="47083">MDKQTFVTRSGSGLQLEGKTFRFAGPNIYWLGLDENVGGVDWPTEFRVANALDTALEMGATVVRAHTLAASQGCSKAIMPELGEYNEEAFRKVDFAITEAGLRGLRLVVPFVCNWSYYHGGRETFTKWRGLDDRDAFYTNSDVIADYKAYIAMIVNRVNSFTGIAYKDDPAIMAWELGNELNDAPAAWVADIADYIKSLDGNHLVAHGKQFQLDRDKLAIDSLDILDVHYYPANAAELIKDAEAVAAAGKVYMAGEFGWPQCDLAAFLTAAEEHAAVSGTLFWSLFPHHDTCGYVQHFDGFSVHYPGNGVNEDAAVRFAQLRAHAFAMSGKAVTEHSVPEAPVIAEHNGAIAIRGVVGAAFYTVEKSTVSPEGPWHVLADKRPADHDMPWTDATRAHTVTTWYRVKAHNLSGQAGPYSAALESAAFTPQR</sequence>
<comment type="subcellular location">
    <subcellularLocation>
        <location evidence="2">Secreted</location>
    </subcellularLocation>
</comment>
<dbReference type="GO" id="GO:0016985">
    <property type="term" value="F:mannan endo-1,4-beta-mannosidase activity"/>
    <property type="evidence" value="ECO:0007669"/>
    <property type="project" value="TreeGrafter"/>
</dbReference>
<keyword evidence="10" id="KW-1185">Reference proteome</keyword>
<feature type="domain" description="Glycoside hydrolase family 5" evidence="8">
    <location>
        <begin position="5"/>
        <end position="215"/>
    </location>
</feature>
<evidence type="ECO:0000256" key="2">
    <source>
        <dbReference type="ARBA" id="ARBA00004613"/>
    </source>
</evidence>
<name>A0A6C0P1M8_9BACL</name>
<dbReference type="SUPFAM" id="SSF51445">
    <property type="entry name" value="(Trans)glycosidases"/>
    <property type="match status" value="1"/>
</dbReference>
<keyword evidence="6" id="KW-0378">Hydrolase</keyword>
<gene>
    <name evidence="9" type="ORF">GZH47_13720</name>
</gene>
<dbReference type="EC" id="3.2.1.78" evidence="3"/>
<dbReference type="InterPro" id="IPR001547">
    <property type="entry name" value="Glyco_hydro_5"/>
</dbReference>
<evidence type="ECO:0000313" key="9">
    <source>
        <dbReference type="EMBL" id="QHW31793.1"/>
    </source>
</evidence>
<proteinExistence type="predicted"/>
<dbReference type="KEGG" id="prz:GZH47_13720"/>
<dbReference type="EMBL" id="CP048286">
    <property type="protein sequence ID" value="QHW31793.1"/>
    <property type="molecule type" value="Genomic_DNA"/>
</dbReference>
<organism evidence="9 10">
    <name type="scientific">Paenibacillus rhizovicinus</name>
    <dbReference type="NCBI Taxonomy" id="2704463"/>
    <lineage>
        <taxon>Bacteria</taxon>
        <taxon>Bacillati</taxon>
        <taxon>Bacillota</taxon>
        <taxon>Bacilli</taxon>
        <taxon>Bacillales</taxon>
        <taxon>Paenibacillaceae</taxon>
        <taxon>Paenibacillus</taxon>
    </lineage>
</organism>
<dbReference type="InterPro" id="IPR017853">
    <property type="entry name" value="GH"/>
</dbReference>
<reference evidence="9 10" key="1">
    <citation type="submission" date="2020-02" db="EMBL/GenBank/DDBJ databases">
        <title>Paenibacillus sp. nov., isolated from rhizosphere soil of tomato.</title>
        <authorList>
            <person name="Weon H.-Y."/>
            <person name="Lee S.A."/>
        </authorList>
    </citation>
    <scope>NUCLEOTIDE SEQUENCE [LARGE SCALE GENOMIC DNA]</scope>
    <source>
        <strain evidence="9 10">14171R-81</strain>
    </source>
</reference>
<dbReference type="RefSeq" id="WP_162640599.1">
    <property type="nucleotide sequence ID" value="NZ_CP048286.1"/>
</dbReference>
<evidence type="ECO:0000256" key="1">
    <source>
        <dbReference type="ARBA" id="ARBA00001678"/>
    </source>
</evidence>
<evidence type="ECO:0000313" key="10">
    <source>
        <dbReference type="Proteomes" id="UP000479114"/>
    </source>
</evidence>
<dbReference type="Gene3D" id="3.20.20.80">
    <property type="entry name" value="Glycosidases"/>
    <property type="match status" value="1"/>
</dbReference>
<dbReference type="InterPro" id="IPR045053">
    <property type="entry name" value="MAN-like"/>
</dbReference>
<evidence type="ECO:0000256" key="7">
    <source>
        <dbReference type="ARBA" id="ARBA00023295"/>
    </source>
</evidence>
<dbReference type="InterPro" id="IPR013783">
    <property type="entry name" value="Ig-like_fold"/>
</dbReference>